<reference evidence="1" key="1">
    <citation type="submission" date="2014-09" db="EMBL/GenBank/DDBJ databases">
        <authorList>
            <person name="Magalhaes I.L.F."/>
            <person name="Oliveira U."/>
            <person name="Santos F.R."/>
            <person name="Vidigal T.H.D.A."/>
            <person name="Brescovit A.D."/>
            <person name="Santos A.J."/>
        </authorList>
    </citation>
    <scope>NUCLEOTIDE SEQUENCE</scope>
    <source>
        <tissue evidence="1">Shoot tissue taken approximately 20 cm above the soil surface</tissue>
    </source>
</reference>
<proteinExistence type="predicted"/>
<accession>A0A0A9C0G5</accession>
<sequence>MGPTPDGCGRGSSFSPTGLTRARPAKCRVGCRFYFSPASDLTGA</sequence>
<name>A0A0A9C0G5_ARUDO</name>
<evidence type="ECO:0000313" key="1">
    <source>
        <dbReference type="EMBL" id="JAD65007.1"/>
    </source>
</evidence>
<dbReference type="AlphaFoldDB" id="A0A0A9C0G5"/>
<reference evidence="1" key="2">
    <citation type="journal article" date="2015" name="Data Brief">
        <title>Shoot transcriptome of the giant reed, Arundo donax.</title>
        <authorList>
            <person name="Barrero R.A."/>
            <person name="Guerrero F.D."/>
            <person name="Moolhuijzen P."/>
            <person name="Goolsby J.A."/>
            <person name="Tidwell J."/>
            <person name="Bellgard S.E."/>
            <person name="Bellgard M.I."/>
        </authorList>
    </citation>
    <scope>NUCLEOTIDE SEQUENCE</scope>
    <source>
        <tissue evidence="1">Shoot tissue taken approximately 20 cm above the soil surface</tissue>
    </source>
</reference>
<protein>
    <submittedName>
        <fullName evidence="1">Uncharacterized protein</fullName>
    </submittedName>
</protein>
<organism evidence="1">
    <name type="scientific">Arundo donax</name>
    <name type="common">Giant reed</name>
    <name type="synonym">Donax arundinaceus</name>
    <dbReference type="NCBI Taxonomy" id="35708"/>
    <lineage>
        <taxon>Eukaryota</taxon>
        <taxon>Viridiplantae</taxon>
        <taxon>Streptophyta</taxon>
        <taxon>Embryophyta</taxon>
        <taxon>Tracheophyta</taxon>
        <taxon>Spermatophyta</taxon>
        <taxon>Magnoliopsida</taxon>
        <taxon>Liliopsida</taxon>
        <taxon>Poales</taxon>
        <taxon>Poaceae</taxon>
        <taxon>PACMAD clade</taxon>
        <taxon>Arundinoideae</taxon>
        <taxon>Arundineae</taxon>
        <taxon>Arundo</taxon>
    </lineage>
</organism>
<dbReference type="EMBL" id="GBRH01232888">
    <property type="protein sequence ID" value="JAD65007.1"/>
    <property type="molecule type" value="Transcribed_RNA"/>
</dbReference>